<feature type="region of interest" description="Disordered" evidence="1">
    <location>
        <begin position="345"/>
        <end position="501"/>
    </location>
</feature>
<feature type="region of interest" description="Disordered" evidence="1">
    <location>
        <begin position="1"/>
        <end position="229"/>
    </location>
</feature>
<accession>I0YS80</accession>
<evidence type="ECO:0000313" key="2">
    <source>
        <dbReference type="EMBL" id="EIE21249.1"/>
    </source>
</evidence>
<dbReference type="EMBL" id="AGSI01000013">
    <property type="protein sequence ID" value="EIE21249.1"/>
    <property type="molecule type" value="Genomic_DNA"/>
</dbReference>
<dbReference type="RefSeq" id="XP_005645793.1">
    <property type="nucleotide sequence ID" value="XM_005645736.1"/>
</dbReference>
<evidence type="ECO:0000313" key="3">
    <source>
        <dbReference type="Proteomes" id="UP000007264"/>
    </source>
</evidence>
<sequence>MQGASGGQDPFGGDPFTWTPPAKATSSSTSTHTAQEQPPSGASVDADIFDLFGPSPGVPQQSQDGHLRNGNTDASLSMLDPFASARTPALAVAARPTPEQRIPGSSESSLSQPYEDARSRIYTPETATSLLDFDSPSNSPASPAHATWQPVLSPLADDSMHGGGNASGQVQDGDSGGSVPERWASMEPDIGERLNGALEPPDQWPASASGSAERHRSEELSFNDSDVSASVLSSLDDLDPLDAEMADEVAHDVTIGDGQKASLGVVPKEEVHPQPQRDAKAAGSVLPHLAALAAEPVLAAGRESASGASSEMAESDLSISDVEDVLELAPDLDVPVVVVPAHKHSMPAAAEPPPSGRDRTWTDSASKPEPVSKNPDLPQQQQGVSEAPASPYAPSIQPPERKAQHSLPAITSQQQQEDELVQHSASEADSSSRDIAQLQEENEGPDAAQVESARTPQAALEADTTPRGISPFAAHATRTDDGAASLGASPTAAVAAESQHWQKAAYENIAAPEGNAPMGAQSARTGASAIAPTAVSAAAPAAAAGALAGTDVSEAGSLWATQEAGSVRSAAASEESFVGDALAQAEALERDLVTGAGASGQEEPLGAPLLNLRRRLARSGNDWPAAGAAGPRGSTVGGSLCARIDALPALTQARASPLLPS</sequence>
<name>I0YS80_COCSC</name>
<keyword evidence="3" id="KW-1185">Reference proteome</keyword>
<feature type="compositionally biased region" description="Polar residues" evidence="1">
    <location>
        <begin position="58"/>
        <end position="75"/>
    </location>
</feature>
<dbReference type="GeneID" id="17039231"/>
<dbReference type="KEGG" id="csl:COCSUDRAFT_57152"/>
<dbReference type="AlphaFoldDB" id="I0YS80"/>
<feature type="compositionally biased region" description="Polar residues" evidence="1">
    <location>
        <begin position="103"/>
        <end position="112"/>
    </location>
</feature>
<feature type="compositionally biased region" description="Gly residues" evidence="1">
    <location>
        <begin position="1"/>
        <end position="10"/>
    </location>
</feature>
<organism evidence="2 3">
    <name type="scientific">Coccomyxa subellipsoidea (strain C-169)</name>
    <name type="common">Green microalga</name>
    <dbReference type="NCBI Taxonomy" id="574566"/>
    <lineage>
        <taxon>Eukaryota</taxon>
        <taxon>Viridiplantae</taxon>
        <taxon>Chlorophyta</taxon>
        <taxon>core chlorophytes</taxon>
        <taxon>Trebouxiophyceae</taxon>
        <taxon>Trebouxiophyceae incertae sedis</taxon>
        <taxon>Coccomyxaceae</taxon>
        <taxon>Coccomyxa</taxon>
        <taxon>Coccomyxa subellipsoidea</taxon>
    </lineage>
</organism>
<dbReference type="Proteomes" id="UP000007264">
    <property type="component" value="Unassembled WGS sequence"/>
</dbReference>
<evidence type="ECO:0000256" key="1">
    <source>
        <dbReference type="SAM" id="MobiDB-lite"/>
    </source>
</evidence>
<reference evidence="2 3" key="1">
    <citation type="journal article" date="2012" name="Genome Biol.">
        <title>The genome of the polar eukaryotic microalga coccomyxa subellipsoidea reveals traits of cold adaptation.</title>
        <authorList>
            <person name="Blanc G."/>
            <person name="Agarkova I."/>
            <person name="Grimwood J."/>
            <person name="Kuo A."/>
            <person name="Brueggeman A."/>
            <person name="Dunigan D."/>
            <person name="Gurnon J."/>
            <person name="Ladunga I."/>
            <person name="Lindquist E."/>
            <person name="Lucas S."/>
            <person name="Pangilinan J."/>
            <person name="Proschold T."/>
            <person name="Salamov A."/>
            <person name="Schmutz J."/>
            <person name="Weeks D."/>
            <person name="Yamada T."/>
            <person name="Claverie J.M."/>
            <person name="Grigoriev I."/>
            <person name="Van Etten J."/>
            <person name="Lomsadze A."/>
            <person name="Borodovsky M."/>
        </authorList>
    </citation>
    <scope>NUCLEOTIDE SEQUENCE [LARGE SCALE GENOMIC DNA]</scope>
    <source>
        <strain evidence="2 3">C-169</strain>
    </source>
</reference>
<proteinExistence type="predicted"/>
<gene>
    <name evidence="2" type="ORF">COCSUDRAFT_57152</name>
</gene>
<protein>
    <submittedName>
        <fullName evidence="2">Uncharacterized protein</fullName>
    </submittedName>
</protein>
<comment type="caution">
    <text evidence="2">The sequence shown here is derived from an EMBL/GenBank/DDBJ whole genome shotgun (WGS) entry which is preliminary data.</text>
</comment>
<feature type="compositionally biased region" description="Low complexity" evidence="1">
    <location>
        <begin position="135"/>
        <end position="146"/>
    </location>
</feature>
<feature type="compositionally biased region" description="Low complexity" evidence="1">
    <location>
        <begin position="167"/>
        <end position="179"/>
    </location>
</feature>